<dbReference type="AlphaFoldDB" id="A0AAV9GIQ7"/>
<evidence type="ECO:0000313" key="3">
    <source>
        <dbReference type="Proteomes" id="UP001321760"/>
    </source>
</evidence>
<name>A0AAV9GIQ7_9PEZI</name>
<comment type="caution">
    <text evidence="2">The sequence shown here is derived from an EMBL/GenBank/DDBJ whole genome shotgun (WGS) entry which is preliminary data.</text>
</comment>
<sequence length="102" mass="11151">MAAPALQHHSDVPRQLSKVADLSDEQMKMCDRLIVRVGEAGGTLEVATDDPRKGLWGEVFAGGWNTKCLNMHPGPIPERQRQDVMIPVCVFTENLGPATPSE</sequence>
<gene>
    <name evidence="2" type="ORF">QBC34DRAFT_427043</name>
</gene>
<reference evidence="2" key="2">
    <citation type="submission" date="2023-05" db="EMBL/GenBank/DDBJ databases">
        <authorList>
            <consortium name="Lawrence Berkeley National Laboratory"/>
            <person name="Steindorff A."/>
            <person name="Hensen N."/>
            <person name="Bonometti L."/>
            <person name="Westerberg I."/>
            <person name="Brannstrom I.O."/>
            <person name="Guillou S."/>
            <person name="Cros-Aarteil S."/>
            <person name="Calhoun S."/>
            <person name="Haridas S."/>
            <person name="Kuo A."/>
            <person name="Mondo S."/>
            <person name="Pangilinan J."/>
            <person name="Riley R."/>
            <person name="Labutti K."/>
            <person name="Andreopoulos B."/>
            <person name="Lipzen A."/>
            <person name="Chen C."/>
            <person name="Yanf M."/>
            <person name="Daum C."/>
            <person name="Ng V."/>
            <person name="Clum A."/>
            <person name="Ohm R."/>
            <person name="Martin F."/>
            <person name="Silar P."/>
            <person name="Natvig D."/>
            <person name="Lalanne C."/>
            <person name="Gautier V."/>
            <person name="Ament-Velasquez S.L."/>
            <person name="Kruys A."/>
            <person name="Hutchinson M.I."/>
            <person name="Powell A.J."/>
            <person name="Barry K."/>
            <person name="Miller A.N."/>
            <person name="Grigoriev I.V."/>
            <person name="Debuchy R."/>
            <person name="Gladieux P."/>
            <person name="Thoren M.H."/>
            <person name="Johannesson H."/>
        </authorList>
    </citation>
    <scope>NUCLEOTIDE SEQUENCE</scope>
    <source>
        <strain evidence="2">PSN243</strain>
    </source>
</reference>
<feature type="region of interest" description="Disordered" evidence="1">
    <location>
        <begin position="1"/>
        <end position="21"/>
    </location>
</feature>
<keyword evidence="3" id="KW-1185">Reference proteome</keyword>
<evidence type="ECO:0000313" key="2">
    <source>
        <dbReference type="EMBL" id="KAK4447807.1"/>
    </source>
</evidence>
<reference evidence="2" key="1">
    <citation type="journal article" date="2023" name="Mol. Phylogenet. Evol.">
        <title>Genome-scale phylogeny and comparative genomics of the fungal order Sordariales.</title>
        <authorList>
            <person name="Hensen N."/>
            <person name="Bonometti L."/>
            <person name="Westerberg I."/>
            <person name="Brannstrom I.O."/>
            <person name="Guillou S."/>
            <person name="Cros-Aarteil S."/>
            <person name="Calhoun S."/>
            <person name="Haridas S."/>
            <person name="Kuo A."/>
            <person name="Mondo S."/>
            <person name="Pangilinan J."/>
            <person name="Riley R."/>
            <person name="LaButti K."/>
            <person name="Andreopoulos B."/>
            <person name="Lipzen A."/>
            <person name="Chen C."/>
            <person name="Yan M."/>
            <person name="Daum C."/>
            <person name="Ng V."/>
            <person name="Clum A."/>
            <person name="Steindorff A."/>
            <person name="Ohm R.A."/>
            <person name="Martin F."/>
            <person name="Silar P."/>
            <person name="Natvig D.O."/>
            <person name="Lalanne C."/>
            <person name="Gautier V."/>
            <person name="Ament-Velasquez S.L."/>
            <person name="Kruys A."/>
            <person name="Hutchinson M.I."/>
            <person name="Powell A.J."/>
            <person name="Barry K."/>
            <person name="Miller A.N."/>
            <person name="Grigoriev I.V."/>
            <person name="Debuchy R."/>
            <person name="Gladieux P."/>
            <person name="Hiltunen Thoren M."/>
            <person name="Johannesson H."/>
        </authorList>
    </citation>
    <scope>NUCLEOTIDE SEQUENCE</scope>
    <source>
        <strain evidence="2">PSN243</strain>
    </source>
</reference>
<evidence type="ECO:0000256" key="1">
    <source>
        <dbReference type="SAM" id="MobiDB-lite"/>
    </source>
</evidence>
<accession>A0AAV9GIQ7</accession>
<dbReference type="Proteomes" id="UP001321760">
    <property type="component" value="Unassembled WGS sequence"/>
</dbReference>
<proteinExistence type="predicted"/>
<protein>
    <submittedName>
        <fullName evidence="2">Uncharacterized protein</fullName>
    </submittedName>
</protein>
<organism evidence="2 3">
    <name type="scientific">Podospora aff. communis PSN243</name>
    <dbReference type="NCBI Taxonomy" id="3040156"/>
    <lineage>
        <taxon>Eukaryota</taxon>
        <taxon>Fungi</taxon>
        <taxon>Dikarya</taxon>
        <taxon>Ascomycota</taxon>
        <taxon>Pezizomycotina</taxon>
        <taxon>Sordariomycetes</taxon>
        <taxon>Sordariomycetidae</taxon>
        <taxon>Sordariales</taxon>
        <taxon>Podosporaceae</taxon>
        <taxon>Podospora</taxon>
    </lineage>
</organism>
<dbReference type="EMBL" id="MU865947">
    <property type="protein sequence ID" value="KAK4447807.1"/>
    <property type="molecule type" value="Genomic_DNA"/>
</dbReference>